<organism evidence="3 4">
    <name type="scientific">Vibrio ulleungensis</name>
    <dbReference type="NCBI Taxonomy" id="2807619"/>
    <lineage>
        <taxon>Bacteria</taxon>
        <taxon>Pseudomonadati</taxon>
        <taxon>Pseudomonadota</taxon>
        <taxon>Gammaproteobacteria</taxon>
        <taxon>Vibrionales</taxon>
        <taxon>Vibrionaceae</taxon>
        <taxon>Vibrio</taxon>
    </lineage>
</organism>
<evidence type="ECO:0000313" key="4">
    <source>
        <dbReference type="Proteomes" id="UP000809621"/>
    </source>
</evidence>
<dbReference type="InterPro" id="IPR002575">
    <property type="entry name" value="Aminoglycoside_PTrfase"/>
</dbReference>
<feature type="domain" description="Aminoglycoside phosphotransferase" evidence="2">
    <location>
        <begin position="31"/>
        <end position="269"/>
    </location>
</feature>
<keyword evidence="4" id="KW-1185">Reference proteome</keyword>
<comment type="caution">
    <text evidence="3">The sequence shown here is derived from an EMBL/GenBank/DDBJ whole genome shotgun (WGS) entry which is preliminary data.</text>
</comment>
<protein>
    <submittedName>
        <fullName evidence="3">Phosphotransferase</fullName>
    </submittedName>
</protein>
<dbReference type="Gene3D" id="3.30.200.20">
    <property type="entry name" value="Phosphorylase Kinase, domain 1"/>
    <property type="match status" value="1"/>
</dbReference>
<proteinExistence type="inferred from homology"/>
<dbReference type="RefSeq" id="WP_205158149.1">
    <property type="nucleotide sequence ID" value="NZ_JAFEUM010000003.1"/>
</dbReference>
<dbReference type="PANTHER" id="PTHR21064:SF6">
    <property type="entry name" value="AMINOGLYCOSIDE PHOSPHOTRANSFERASE DOMAIN-CONTAINING PROTEIN"/>
    <property type="match status" value="1"/>
</dbReference>
<dbReference type="InterPro" id="IPR011009">
    <property type="entry name" value="Kinase-like_dom_sf"/>
</dbReference>
<dbReference type="EMBL" id="JAFEUM010000003">
    <property type="protein sequence ID" value="MBM7036571.1"/>
    <property type="molecule type" value="Genomic_DNA"/>
</dbReference>
<accession>A0ABS2HL81</accession>
<comment type="similarity">
    <text evidence="1">Belongs to the pseudomonas-type ThrB family.</text>
</comment>
<dbReference type="Gene3D" id="3.90.1200.10">
    <property type="match status" value="1"/>
</dbReference>
<sequence>MGSEPVQRRLQFVLWQYDIPPVQEVSLSFFGMANEVFVITTEQGKVVLKNCFKRNTVQLVENEIALIDHLNAHQCPTPKVIPTKDGRQYVEFSGHIYVMTEYIPDRTITWSEPNKLRFRPQTAGALATFHKAMQSFNEPHPNLQMQTLDVDAYMTWLTNLEAQLRRSDGEKSAAMLALVPKLRSSALALQQQMDAVDLTPLKRCYIHGDMHCFNLFYDANEHYTQLIDFDFSRLDYRLGDVYWTSQIFYYQQLRHRFSTQQLDAGEFDESAELASEILQDNWRVIIEHYRKTLPLPADELRLIGLFVQAVPMYISRFFSLDNSEEECKGHVEWFTRELELVEKQTLLVSNAIETVLQELGE</sequence>
<dbReference type="PANTHER" id="PTHR21064">
    <property type="entry name" value="AMINOGLYCOSIDE PHOSPHOTRANSFERASE DOMAIN-CONTAINING PROTEIN-RELATED"/>
    <property type="match status" value="1"/>
</dbReference>
<dbReference type="Proteomes" id="UP000809621">
    <property type="component" value="Unassembled WGS sequence"/>
</dbReference>
<evidence type="ECO:0000256" key="1">
    <source>
        <dbReference type="ARBA" id="ARBA00038240"/>
    </source>
</evidence>
<name>A0ABS2HL81_9VIBR</name>
<dbReference type="SUPFAM" id="SSF56112">
    <property type="entry name" value="Protein kinase-like (PK-like)"/>
    <property type="match status" value="1"/>
</dbReference>
<evidence type="ECO:0000259" key="2">
    <source>
        <dbReference type="Pfam" id="PF01636"/>
    </source>
</evidence>
<evidence type="ECO:0000313" key="3">
    <source>
        <dbReference type="EMBL" id="MBM7036571.1"/>
    </source>
</evidence>
<gene>
    <name evidence="3" type="ORF">JQC93_09145</name>
</gene>
<reference evidence="3 4" key="1">
    <citation type="submission" date="2021-02" db="EMBL/GenBank/DDBJ databases">
        <authorList>
            <person name="Park J.-S."/>
        </authorList>
    </citation>
    <scope>NUCLEOTIDE SEQUENCE [LARGE SCALE GENOMIC DNA]</scope>
    <source>
        <strain evidence="3 4">188UL20-2</strain>
    </source>
</reference>
<dbReference type="InterPro" id="IPR050249">
    <property type="entry name" value="Pseudomonas-type_ThrB"/>
</dbReference>
<dbReference type="Pfam" id="PF01636">
    <property type="entry name" value="APH"/>
    <property type="match status" value="1"/>
</dbReference>